<dbReference type="EMBL" id="DWXN01000008">
    <property type="protein sequence ID" value="HJB74712.1"/>
    <property type="molecule type" value="Genomic_DNA"/>
</dbReference>
<protein>
    <submittedName>
        <fullName evidence="1">DUF951 domain-containing protein</fullName>
    </submittedName>
</protein>
<dbReference type="Proteomes" id="UP000823877">
    <property type="component" value="Unassembled WGS sequence"/>
</dbReference>
<dbReference type="PIRSF" id="PIRSF037263">
    <property type="entry name" value="DUF951_bac"/>
    <property type="match status" value="1"/>
</dbReference>
<comment type="caution">
    <text evidence="1">The sequence shown here is derived from an EMBL/GenBank/DDBJ whole genome shotgun (WGS) entry which is preliminary data.</text>
</comment>
<proteinExistence type="predicted"/>
<gene>
    <name evidence="1" type="ORF">IAA37_03455</name>
</gene>
<reference evidence="1" key="2">
    <citation type="submission" date="2021-04" db="EMBL/GenBank/DDBJ databases">
        <authorList>
            <person name="Gilroy R."/>
        </authorList>
    </citation>
    <scope>NUCLEOTIDE SEQUENCE</scope>
    <source>
        <strain evidence="1">CHK188-16595</strain>
    </source>
</reference>
<dbReference type="PANTHER" id="PTHR38455">
    <property type="entry name" value="HYPOTHETICAL CYTOSOLIC PROTEIN"/>
    <property type="match status" value="1"/>
</dbReference>
<organism evidence="1 2">
    <name type="scientific">Candidatus Eubacterium faecale</name>
    <dbReference type="NCBI Taxonomy" id="2838568"/>
    <lineage>
        <taxon>Bacteria</taxon>
        <taxon>Bacillati</taxon>
        <taxon>Bacillota</taxon>
        <taxon>Clostridia</taxon>
        <taxon>Eubacteriales</taxon>
        <taxon>Eubacteriaceae</taxon>
        <taxon>Eubacterium</taxon>
    </lineage>
</organism>
<dbReference type="PANTHER" id="PTHR38455:SF1">
    <property type="entry name" value="DUF951 DOMAIN-CONTAINING PROTEIN"/>
    <property type="match status" value="1"/>
</dbReference>
<evidence type="ECO:0000313" key="1">
    <source>
        <dbReference type="EMBL" id="HJB74712.1"/>
    </source>
</evidence>
<evidence type="ECO:0000313" key="2">
    <source>
        <dbReference type="Proteomes" id="UP000823877"/>
    </source>
</evidence>
<dbReference type="Pfam" id="PF06107">
    <property type="entry name" value="DUF951"/>
    <property type="match status" value="1"/>
</dbReference>
<reference evidence="1" key="1">
    <citation type="journal article" date="2021" name="PeerJ">
        <title>Extensive microbial diversity within the chicken gut microbiome revealed by metagenomics and culture.</title>
        <authorList>
            <person name="Gilroy R."/>
            <person name="Ravi A."/>
            <person name="Getino M."/>
            <person name="Pursley I."/>
            <person name="Horton D.L."/>
            <person name="Alikhan N.F."/>
            <person name="Baker D."/>
            <person name="Gharbi K."/>
            <person name="Hall N."/>
            <person name="Watson M."/>
            <person name="Adriaenssens E.M."/>
            <person name="Foster-Nyarko E."/>
            <person name="Jarju S."/>
            <person name="Secka A."/>
            <person name="Antonio M."/>
            <person name="Oren A."/>
            <person name="Chaudhuri R.R."/>
            <person name="La Ragione R."/>
            <person name="Hildebrand F."/>
            <person name="Pallen M.J."/>
        </authorList>
    </citation>
    <scope>NUCLEOTIDE SEQUENCE</scope>
    <source>
        <strain evidence="1">CHK188-16595</strain>
    </source>
</reference>
<name>A0A9D2S8L7_9FIRM</name>
<dbReference type="InterPro" id="IPR009296">
    <property type="entry name" value="DUF951"/>
</dbReference>
<dbReference type="AlphaFoldDB" id="A0A9D2S8L7"/>
<accession>A0A9D2S8L7</accession>
<sequence length="59" mass="6608">MDYNVGDTVIMKKPHPCGSKEFEILRVGVDFKLKCAGCGREVMVPRIKALKSIKKKKEG</sequence>